<reference evidence="3" key="1">
    <citation type="submission" date="2017-08" db="EMBL/GenBank/DDBJ databases">
        <authorList>
            <person name="Varghese N."/>
            <person name="Submissions S."/>
        </authorList>
    </citation>
    <scope>NUCLEOTIDE SEQUENCE [LARGE SCALE GENOMIC DNA]</scope>
    <source>
        <strain evidence="3">JC23</strain>
    </source>
</reference>
<evidence type="ECO:0000313" key="2">
    <source>
        <dbReference type="EMBL" id="SOC44650.1"/>
    </source>
</evidence>
<keyword evidence="1" id="KW-0812">Transmembrane</keyword>
<proteinExistence type="predicted"/>
<keyword evidence="1" id="KW-1133">Transmembrane helix</keyword>
<dbReference type="AlphaFoldDB" id="A0A285US21"/>
<feature type="transmembrane region" description="Helical" evidence="1">
    <location>
        <begin position="6"/>
        <end position="25"/>
    </location>
</feature>
<name>A0A285US21_9BACL</name>
<evidence type="ECO:0000313" key="3">
    <source>
        <dbReference type="Proteomes" id="UP000219252"/>
    </source>
</evidence>
<dbReference type="Proteomes" id="UP000219252">
    <property type="component" value="Unassembled WGS sequence"/>
</dbReference>
<keyword evidence="3" id="KW-1185">Reference proteome</keyword>
<accession>A0A285US21</accession>
<dbReference type="RefSeq" id="WP_097151183.1">
    <property type="nucleotide sequence ID" value="NZ_OBQC01000022.1"/>
</dbReference>
<dbReference type="EMBL" id="OBQC01000022">
    <property type="protein sequence ID" value="SOC44650.1"/>
    <property type="molecule type" value="Genomic_DNA"/>
</dbReference>
<keyword evidence="1" id="KW-0472">Membrane</keyword>
<gene>
    <name evidence="2" type="ORF">SAMN05877842_12233</name>
</gene>
<organism evidence="2 3">
    <name type="scientific">Ureibacillus acetophenoni</name>
    <dbReference type="NCBI Taxonomy" id="614649"/>
    <lineage>
        <taxon>Bacteria</taxon>
        <taxon>Bacillati</taxon>
        <taxon>Bacillota</taxon>
        <taxon>Bacilli</taxon>
        <taxon>Bacillales</taxon>
        <taxon>Caryophanaceae</taxon>
        <taxon>Ureibacillus</taxon>
    </lineage>
</organism>
<sequence length="158" mass="18693">MKNRKFFLISLISLLIISALIYFFVREQQTQTFAEANRIFPPDNEFLSVMELSVYSEEDNTMIPVNINSDIMKTITKLMNTTMVSGDNIREPSNKTLFVEQKYMDGSGAYLKFSLYRNNNTYYLAFPYYNFSDDVEWYKLKSNELPEFYLNLIEKTPR</sequence>
<evidence type="ECO:0000256" key="1">
    <source>
        <dbReference type="SAM" id="Phobius"/>
    </source>
</evidence>
<protein>
    <submittedName>
        <fullName evidence="2">Uncharacterized protein</fullName>
    </submittedName>
</protein>